<protein>
    <submittedName>
        <fullName evidence="1">Uncharacterized protein</fullName>
    </submittedName>
</protein>
<dbReference type="EMBL" id="JAHRIM010083733">
    <property type="protein sequence ID" value="MEQ2275980.1"/>
    <property type="molecule type" value="Genomic_DNA"/>
</dbReference>
<keyword evidence="2" id="KW-1185">Reference proteome</keyword>
<proteinExistence type="predicted"/>
<reference evidence="1 2" key="1">
    <citation type="submission" date="2021-06" db="EMBL/GenBank/DDBJ databases">
        <authorList>
            <person name="Palmer J.M."/>
        </authorList>
    </citation>
    <scope>NUCLEOTIDE SEQUENCE [LARGE SCALE GENOMIC DNA]</scope>
    <source>
        <strain evidence="1 2">XR_2019</strain>
        <tissue evidence="1">Muscle</tissue>
    </source>
</reference>
<evidence type="ECO:0000313" key="1">
    <source>
        <dbReference type="EMBL" id="MEQ2275980.1"/>
    </source>
</evidence>
<comment type="caution">
    <text evidence="1">The sequence shown here is derived from an EMBL/GenBank/DDBJ whole genome shotgun (WGS) entry which is preliminary data.</text>
</comment>
<name>A0ABV0X265_9TELE</name>
<organism evidence="1 2">
    <name type="scientific">Xenotaenia resolanae</name>
    <dbReference type="NCBI Taxonomy" id="208358"/>
    <lineage>
        <taxon>Eukaryota</taxon>
        <taxon>Metazoa</taxon>
        <taxon>Chordata</taxon>
        <taxon>Craniata</taxon>
        <taxon>Vertebrata</taxon>
        <taxon>Euteleostomi</taxon>
        <taxon>Actinopterygii</taxon>
        <taxon>Neopterygii</taxon>
        <taxon>Teleostei</taxon>
        <taxon>Neoteleostei</taxon>
        <taxon>Acanthomorphata</taxon>
        <taxon>Ovalentaria</taxon>
        <taxon>Atherinomorphae</taxon>
        <taxon>Cyprinodontiformes</taxon>
        <taxon>Goodeidae</taxon>
        <taxon>Xenotaenia</taxon>
    </lineage>
</organism>
<evidence type="ECO:0000313" key="2">
    <source>
        <dbReference type="Proteomes" id="UP001444071"/>
    </source>
</evidence>
<dbReference type="Proteomes" id="UP001444071">
    <property type="component" value="Unassembled WGS sequence"/>
</dbReference>
<gene>
    <name evidence="1" type="ORF">XENORESO_011834</name>
</gene>
<accession>A0ABV0X265</accession>
<sequence>MLTNVMVNTIIGKIVKRRIIHRITVTSTIQSQFFQMNINVAFQLVIKDAESVEFKSTSYFPLTSFMEMPSPFSSRTWNLQTPALMTMISVCLIDQTHLTQTSEILCCQEEDETR</sequence>